<evidence type="ECO:0000256" key="2">
    <source>
        <dbReference type="ARBA" id="ARBA00007531"/>
    </source>
</evidence>
<gene>
    <name evidence="8" type="ORF">SAMEA2275694_00741</name>
</gene>
<comment type="caution">
    <text evidence="8">The sequence shown here is derived from an EMBL/GenBank/DDBJ whole genome shotgun (WGS) entry which is preliminary data.</text>
</comment>
<name>A0A9Q7SB26_9MYCO</name>
<keyword evidence="4 7" id="KW-0812">Transmembrane</keyword>
<evidence type="ECO:0000256" key="1">
    <source>
        <dbReference type="ARBA" id="ARBA00004236"/>
    </source>
</evidence>
<sequence length="146" mass="15892">MSRRSVVRRILARAWMPLVSIVAVSVGAVAMWKVHDSSSPPPVFTVNGPQAPDSFTQKRLTYQVFGTGSGAMLSYVDVYGHPHQTDGADLPWSHTETTTLTVVSGSISVQVRGGEVGCRILVNDVVRDEKFDDHHDADVTCRVKSV</sequence>
<dbReference type="RefSeq" id="WP_074320041.1">
    <property type="nucleotide sequence ID" value="NZ_CP065265.1"/>
</dbReference>
<keyword evidence="5 7" id="KW-1133">Transmembrane helix</keyword>
<feature type="transmembrane region" description="Helical" evidence="7">
    <location>
        <begin position="12"/>
        <end position="32"/>
    </location>
</feature>
<dbReference type="Pfam" id="PF05423">
    <property type="entry name" value="Mycobact_memb"/>
    <property type="match status" value="1"/>
</dbReference>
<evidence type="ECO:0000256" key="3">
    <source>
        <dbReference type="ARBA" id="ARBA00022475"/>
    </source>
</evidence>
<evidence type="ECO:0000256" key="7">
    <source>
        <dbReference type="SAM" id="Phobius"/>
    </source>
</evidence>
<evidence type="ECO:0000256" key="6">
    <source>
        <dbReference type="ARBA" id="ARBA00023136"/>
    </source>
</evidence>
<dbReference type="Gene3D" id="2.60.40.2880">
    <property type="entry name" value="MmpS1-5, C-terminal soluble domain"/>
    <property type="match status" value="1"/>
</dbReference>
<dbReference type="AlphaFoldDB" id="A0A9Q7SB26"/>
<keyword evidence="6 7" id="KW-0472">Membrane</keyword>
<dbReference type="GO" id="GO:0005886">
    <property type="term" value="C:plasma membrane"/>
    <property type="evidence" value="ECO:0007669"/>
    <property type="project" value="UniProtKB-SubCell"/>
</dbReference>
<dbReference type="InterPro" id="IPR008693">
    <property type="entry name" value="MmpS"/>
</dbReference>
<comment type="similarity">
    <text evidence="2">Belongs to the MmpS family.</text>
</comment>
<evidence type="ECO:0000313" key="9">
    <source>
        <dbReference type="Proteomes" id="UP000185183"/>
    </source>
</evidence>
<dbReference type="InterPro" id="IPR038468">
    <property type="entry name" value="MmpS_C"/>
</dbReference>
<keyword evidence="3" id="KW-1003">Cell membrane</keyword>
<dbReference type="EMBL" id="FSFA01000001">
    <property type="protein sequence ID" value="SHW90945.1"/>
    <property type="molecule type" value="Genomic_DNA"/>
</dbReference>
<evidence type="ECO:0000256" key="4">
    <source>
        <dbReference type="ARBA" id="ARBA00022692"/>
    </source>
</evidence>
<evidence type="ECO:0000256" key="5">
    <source>
        <dbReference type="ARBA" id="ARBA00022989"/>
    </source>
</evidence>
<organism evidence="8 9">
    <name type="scientific">Mycobacteroides abscessus subsp. bolletii</name>
    <dbReference type="NCBI Taxonomy" id="319705"/>
    <lineage>
        <taxon>Bacteria</taxon>
        <taxon>Bacillati</taxon>
        <taxon>Actinomycetota</taxon>
        <taxon>Actinomycetes</taxon>
        <taxon>Mycobacteriales</taxon>
        <taxon>Mycobacteriaceae</taxon>
        <taxon>Mycobacteroides</taxon>
        <taxon>Mycobacteroides abscessus</taxon>
    </lineage>
</organism>
<protein>
    <submittedName>
        <fullName evidence="8">Membrane protein, MmpS family</fullName>
    </submittedName>
</protein>
<evidence type="ECO:0000313" key="8">
    <source>
        <dbReference type="EMBL" id="SHW90945.1"/>
    </source>
</evidence>
<proteinExistence type="inferred from homology"/>
<comment type="subcellular location">
    <subcellularLocation>
        <location evidence="1">Cell membrane</location>
    </subcellularLocation>
</comment>
<accession>A0A9Q7SB26</accession>
<reference evidence="8 9" key="1">
    <citation type="submission" date="2016-11" db="EMBL/GenBank/DDBJ databases">
        <authorList>
            <consortium name="Pathogen Informatics"/>
        </authorList>
    </citation>
    <scope>NUCLEOTIDE SEQUENCE [LARGE SCALE GENOMIC DNA]</scope>
    <source>
        <strain evidence="8 9">968</strain>
    </source>
</reference>
<dbReference type="Proteomes" id="UP000185183">
    <property type="component" value="Unassembled WGS sequence"/>
</dbReference>